<dbReference type="SUPFAM" id="SSF54909">
    <property type="entry name" value="Dimeric alpha+beta barrel"/>
    <property type="match status" value="1"/>
</dbReference>
<dbReference type="InterPro" id="IPR011008">
    <property type="entry name" value="Dimeric_a/b-barrel"/>
</dbReference>
<sequence length="103" mass="11382">MATRIIALFNLKPGIDRAAYEEWARTVDLPTVNALPSITEFAVFRSVVTLGSEAPPPYQYIEIIDIADMDQFGKDIAAEAMQKIAAQFQDMADVTFIVTDKLG</sequence>
<dbReference type="Proteomes" id="UP000234752">
    <property type="component" value="Chromosome eg_2"/>
</dbReference>
<name>A0A2K9NIP0_9PROT</name>
<accession>A0A2K9NIP0</accession>
<dbReference type="EMBL" id="CP025612">
    <property type="protein sequence ID" value="AUN32165.1"/>
    <property type="molecule type" value="Genomic_DNA"/>
</dbReference>
<keyword evidence="2" id="KW-1185">Reference proteome</keyword>
<reference evidence="1 2" key="1">
    <citation type="submission" date="2017-12" db="EMBL/GenBank/DDBJ databases">
        <title>Genomes of bacteria within cyanobacterial aggregates.</title>
        <authorList>
            <person name="Cai H."/>
        </authorList>
    </citation>
    <scope>NUCLEOTIDE SEQUENCE [LARGE SCALE GENOMIC DNA]</scope>
    <source>
        <strain evidence="1 2">TH16</strain>
    </source>
</reference>
<dbReference type="Gene3D" id="3.30.70.100">
    <property type="match status" value="1"/>
</dbReference>
<dbReference type="KEGG" id="ncb:C0V82_17315"/>
<dbReference type="AlphaFoldDB" id="A0A2K9NIP0"/>
<protein>
    <submittedName>
        <fullName evidence="1">REDY-like protein HapK</fullName>
    </submittedName>
</protein>
<dbReference type="OrthoDB" id="4731620at2"/>
<proteinExistence type="predicted"/>
<gene>
    <name evidence="1" type="ORF">C0V82_17315</name>
</gene>
<dbReference type="InterPro" id="IPR021667">
    <property type="entry name" value="HapK"/>
</dbReference>
<dbReference type="RefSeq" id="WP_102113712.1">
    <property type="nucleotide sequence ID" value="NZ_BMGN01000006.1"/>
</dbReference>
<organism evidence="1 2">
    <name type="scientific">Niveispirillum cyanobacteriorum</name>
    <dbReference type="NCBI Taxonomy" id="1612173"/>
    <lineage>
        <taxon>Bacteria</taxon>
        <taxon>Pseudomonadati</taxon>
        <taxon>Pseudomonadota</taxon>
        <taxon>Alphaproteobacteria</taxon>
        <taxon>Rhodospirillales</taxon>
        <taxon>Azospirillaceae</taxon>
        <taxon>Niveispirillum</taxon>
    </lineage>
</organism>
<evidence type="ECO:0000313" key="2">
    <source>
        <dbReference type="Proteomes" id="UP000234752"/>
    </source>
</evidence>
<evidence type="ECO:0000313" key="1">
    <source>
        <dbReference type="EMBL" id="AUN32165.1"/>
    </source>
</evidence>
<dbReference type="Pfam" id="PF11639">
    <property type="entry name" value="HapK"/>
    <property type="match status" value="1"/>
</dbReference>